<dbReference type="InterPro" id="IPR036397">
    <property type="entry name" value="RNaseH_sf"/>
</dbReference>
<dbReference type="Proteomes" id="UP001175271">
    <property type="component" value="Unassembled WGS sequence"/>
</dbReference>
<dbReference type="GO" id="GO:0003676">
    <property type="term" value="F:nucleic acid binding"/>
    <property type="evidence" value="ECO:0007669"/>
    <property type="project" value="InterPro"/>
</dbReference>
<dbReference type="PROSITE" id="PS50994">
    <property type="entry name" value="INTEGRASE"/>
    <property type="match status" value="1"/>
</dbReference>
<dbReference type="PANTHER" id="PTHR37984:SF5">
    <property type="entry name" value="PROTEIN NYNRIN-LIKE"/>
    <property type="match status" value="1"/>
</dbReference>
<name>A0AA39I5J9_9BILA</name>
<evidence type="ECO:0000313" key="3">
    <source>
        <dbReference type="Proteomes" id="UP001175271"/>
    </source>
</evidence>
<dbReference type="EMBL" id="JAUCMV010000002">
    <property type="protein sequence ID" value="KAK0416769.1"/>
    <property type="molecule type" value="Genomic_DNA"/>
</dbReference>
<keyword evidence="3" id="KW-1185">Reference proteome</keyword>
<protein>
    <recommendedName>
        <fullName evidence="1">Integrase catalytic domain-containing protein</fullName>
    </recommendedName>
</protein>
<dbReference type="AlphaFoldDB" id="A0AA39I5J9"/>
<dbReference type="SUPFAM" id="SSF53098">
    <property type="entry name" value="Ribonuclease H-like"/>
    <property type="match status" value="1"/>
</dbReference>
<comment type="caution">
    <text evidence="2">The sequence shown here is derived from an EMBL/GenBank/DDBJ whole genome shotgun (WGS) entry which is preliminary data.</text>
</comment>
<gene>
    <name evidence="2" type="ORF">QR680_012675</name>
</gene>
<sequence>MEKVHADFAGLLNGLMYLIFVDSYSKWPEVIEMKSTTAEATKTALSGIFNRFEYPQTLATDNDRSLLRRISRSTACRMEFDT</sequence>
<organism evidence="2 3">
    <name type="scientific">Steinernema hermaphroditum</name>
    <dbReference type="NCBI Taxonomy" id="289476"/>
    <lineage>
        <taxon>Eukaryota</taxon>
        <taxon>Metazoa</taxon>
        <taxon>Ecdysozoa</taxon>
        <taxon>Nematoda</taxon>
        <taxon>Chromadorea</taxon>
        <taxon>Rhabditida</taxon>
        <taxon>Tylenchina</taxon>
        <taxon>Panagrolaimomorpha</taxon>
        <taxon>Strongyloidoidea</taxon>
        <taxon>Steinernematidae</taxon>
        <taxon>Steinernema</taxon>
    </lineage>
</organism>
<proteinExistence type="predicted"/>
<dbReference type="GO" id="GO:0015074">
    <property type="term" value="P:DNA integration"/>
    <property type="evidence" value="ECO:0007669"/>
    <property type="project" value="InterPro"/>
</dbReference>
<feature type="domain" description="Integrase catalytic" evidence="1">
    <location>
        <begin position="1"/>
        <end position="82"/>
    </location>
</feature>
<reference evidence="2" key="1">
    <citation type="submission" date="2023-06" db="EMBL/GenBank/DDBJ databases">
        <title>Genomic analysis of the entomopathogenic nematode Steinernema hermaphroditum.</title>
        <authorList>
            <person name="Schwarz E.M."/>
            <person name="Heppert J.K."/>
            <person name="Baniya A."/>
            <person name="Schwartz H.T."/>
            <person name="Tan C.-H."/>
            <person name="Antoshechkin I."/>
            <person name="Sternberg P.W."/>
            <person name="Goodrich-Blair H."/>
            <person name="Dillman A.R."/>
        </authorList>
    </citation>
    <scope>NUCLEOTIDE SEQUENCE</scope>
    <source>
        <strain evidence="2">PS9179</strain>
        <tissue evidence="2">Whole animal</tissue>
    </source>
</reference>
<dbReference type="InterPro" id="IPR012337">
    <property type="entry name" value="RNaseH-like_sf"/>
</dbReference>
<dbReference type="PANTHER" id="PTHR37984">
    <property type="entry name" value="PROTEIN CBG26694"/>
    <property type="match status" value="1"/>
</dbReference>
<dbReference type="InterPro" id="IPR050951">
    <property type="entry name" value="Retrovirus_Pol_polyprotein"/>
</dbReference>
<evidence type="ECO:0000259" key="1">
    <source>
        <dbReference type="PROSITE" id="PS50994"/>
    </source>
</evidence>
<dbReference type="InterPro" id="IPR001584">
    <property type="entry name" value="Integrase_cat-core"/>
</dbReference>
<accession>A0AA39I5J9</accession>
<evidence type="ECO:0000313" key="2">
    <source>
        <dbReference type="EMBL" id="KAK0416769.1"/>
    </source>
</evidence>
<dbReference type="Gene3D" id="3.30.420.10">
    <property type="entry name" value="Ribonuclease H-like superfamily/Ribonuclease H"/>
    <property type="match status" value="1"/>
</dbReference>